<dbReference type="PANTHER" id="PTHR10641">
    <property type="entry name" value="MYB FAMILY TRANSCRIPTION FACTOR"/>
    <property type="match status" value="1"/>
</dbReference>
<dbReference type="InterPro" id="IPR017930">
    <property type="entry name" value="Myb_dom"/>
</dbReference>
<dbReference type="GO" id="GO:0005634">
    <property type="term" value="C:nucleus"/>
    <property type="evidence" value="ECO:0007669"/>
    <property type="project" value="UniProtKB-SubCell"/>
</dbReference>
<dbReference type="CDD" id="cd00167">
    <property type="entry name" value="SANT"/>
    <property type="match status" value="2"/>
</dbReference>
<accession>A0ABC8SLM6</accession>
<feature type="domain" description="HTH myb-type" evidence="7">
    <location>
        <begin position="9"/>
        <end position="65"/>
    </location>
</feature>
<reference evidence="8 9" key="1">
    <citation type="submission" date="2024-02" db="EMBL/GenBank/DDBJ databases">
        <authorList>
            <person name="Vignale AGUSTIN F."/>
            <person name="Sosa J E."/>
            <person name="Modenutti C."/>
        </authorList>
    </citation>
    <scope>NUCLEOTIDE SEQUENCE [LARGE SCALE GENOMIC DNA]</scope>
</reference>
<evidence type="ECO:0000256" key="1">
    <source>
        <dbReference type="ARBA" id="ARBA00004123"/>
    </source>
</evidence>
<dbReference type="InterPro" id="IPR009057">
    <property type="entry name" value="Homeodomain-like_sf"/>
</dbReference>
<dbReference type="PROSITE" id="PS50090">
    <property type="entry name" value="MYB_LIKE"/>
    <property type="match status" value="2"/>
</dbReference>
<keyword evidence="2" id="KW-0677">Repeat</keyword>
<comment type="subcellular location">
    <subcellularLocation>
        <location evidence="1">Nucleus</location>
    </subcellularLocation>
</comment>
<feature type="region of interest" description="Disordered" evidence="5">
    <location>
        <begin position="171"/>
        <end position="191"/>
    </location>
</feature>
<evidence type="ECO:0000256" key="2">
    <source>
        <dbReference type="ARBA" id="ARBA00022737"/>
    </source>
</evidence>
<evidence type="ECO:0000256" key="4">
    <source>
        <dbReference type="ARBA" id="ARBA00023242"/>
    </source>
</evidence>
<dbReference type="Gene3D" id="1.10.10.60">
    <property type="entry name" value="Homeodomain-like"/>
    <property type="match status" value="2"/>
</dbReference>
<sequence>MVRTPFFDKNGLKRGLWSEEEDNKLRAYIERYGHWNWRQLPKYAGLSRCGKSCRLRWKNYLRTDVKLRNYSKEEEDTIMKLQDKLGNKWSAIAAHLPGRTDNDIKNYWHTHIKKLGKPNSTSEVLAQSNVPFQPESKQKEKFHETSQNKGNKERESEPEYVVFDTASDQALESTPTSPKASSSDQSSSSSITSTFKSTNWVAEDSIVITSLDSFYDTAESFWSVPFVTDTFYDQNYYTSPSTHEGFLPPYMWFYY</sequence>
<keyword evidence="4" id="KW-0539">Nucleus</keyword>
<feature type="domain" description="Myb-like" evidence="6">
    <location>
        <begin position="9"/>
        <end position="61"/>
    </location>
</feature>
<evidence type="ECO:0000259" key="7">
    <source>
        <dbReference type="PROSITE" id="PS51294"/>
    </source>
</evidence>
<keyword evidence="3" id="KW-0238">DNA-binding</keyword>
<feature type="domain" description="HTH myb-type" evidence="7">
    <location>
        <begin position="71"/>
        <end position="116"/>
    </location>
</feature>
<feature type="compositionally biased region" description="Basic and acidic residues" evidence="5">
    <location>
        <begin position="136"/>
        <end position="157"/>
    </location>
</feature>
<dbReference type="InterPro" id="IPR001005">
    <property type="entry name" value="SANT/Myb"/>
</dbReference>
<dbReference type="SUPFAM" id="SSF46689">
    <property type="entry name" value="Homeodomain-like"/>
    <property type="match status" value="1"/>
</dbReference>
<evidence type="ECO:0000313" key="8">
    <source>
        <dbReference type="EMBL" id="CAK9158089.1"/>
    </source>
</evidence>
<dbReference type="InterPro" id="IPR015495">
    <property type="entry name" value="Myb_TF_plants"/>
</dbReference>
<feature type="compositionally biased region" description="Low complexity" evidence="5">
    <location>
        <begin position="176"/>
        <end position="191"/>
    </location>
</feature>
<dbReference type="AlphaFoldDB" id="A0ABC8SLM6"/>
<dbReference type="EMBL" id="CAUOFW020003112">
    <property type="protein sequence ID" value="CAK9158089.1"/>
    <property type="molecule type" value="Genomic_DNA"/>
</dbReference>
<protein>
    <submittedName>
        <fullName evidence="8">Uncharacterized protein</fullName>
    </submittedName>
</protein>
<keyword evidence="9" id="KW-1185">Reference proteome</keyword>
<dbReference type="GO" id="GO:0003677">
    <property type="term" value="F:DNA binding"/>
    <property type="evidence" value="ECO:0007669"/>
    <property type="project" value="UniProtKB-KW"/>
</dbReference>
<dbReference type="SMART" id="SM00717">
    <property type="entry name" value="SANT"/>
    <property type="match status" value="2"/>
</dbReference>
<evidence type="ECO:0000256" key="5">
    <source>
        <dbReference type="SAM" id="MobiDB-lite"/>
    </source>
</evidence>
<organism evidence="8 9">
    <name type="scientific">Ilex paraguariensis</name>
    <name type="common">yerba mate</name>
    <dbReference type="NCBI Taxonomy" id="185542"/>
    <lineage>
        <taxon>Eukaryota</taxon>
        <taxon>Viridiplantae</taxon>
        <taxon>Streptophyta</taxon>
        <taxon>Embryophyta</taxon>
        <taxon>Tracheophyta</taxon>
        <taxon>Spermatophyta</taxon>
        <taxon>Magnoliopsida</taxon>
        <taxon>eudicotyledons</taxon>
        <taxon>Gunneridae</taxon>
        <taxon>Pentapetalae</taxon>
        <taxon>asterids</taxon>
        <taxon>campanulids</taxon>
        <taxon>Aquifoliales</taxon>
        <taxon>Aquifoliaceae</taxon>
        <taxon>Ilex</taxon>
    </lineage>
</organism>
<dbReference type="PANTHER" id="PTHR10641:SF1402">
    <property type="entry name" value="TRANSCRIPTION FACTOR MYB8-LIKE"/>
    <property type="match status" value="1"/>
</dbReference>
<dbReference type="FunFam" id="1.10.10.60:FF:000001">
    <property type="entry name" value="MYB-related transcription factor"/>
    <property type="match status" value="1"/>
</dbReference>
<proteinExistence type="predicted"/>
<evidence type="ECO:0000313" key="9">
    <source>
        <dbReference type="Proteomes" id="UP001642360"/>
    </source>
</evidence>
<dbReference type="Proteomes" id="UP001642360">
    <property type="component" value="Unassembled WGS sequence"/>
</dbReference>
<evidence type="ECO:0000256" key="3">
    <source>
        <dbReference type="ARBA" id="ARBA00023125"/>
    </source>
</evidence>
<name>A0ABC8SLM6_9AQUA</name>
<feature type="domain" description="Myb-like" evidence="6">
    <location>
        <begin position="62"/>
        <end position="112"/>
    </location>
</feature>
<evidence type="ECO:0000259" key="6">
    <source>
        <dbReference type="PROSITE" id="PS50090"/>
    </source>
</evidence>
<dbReference type="Pfam" id="PF00249">
    <property type="entry name" value="Myb_DNA-binding"/>
    <property type="match status" value="2"/>
</dbReference>
<dbReference type="PROSITE" id="PS51294">
    <property type="entry name" value="HTH_MYB"/>
    <property type="match status" value="2"/>
</dbReference>
<feature type="region of interest" description="Disordered" evidence="5">
    <location>
        <begin position="131"/>
        <end position="159"/>
    </location>
</feature>
<gene>
    <name evidence="8" type="ORF">ILEXP_LOCUS26689</name>
</gene>
<comment type="caution">
    <text evidence="8">The sequence shown here is derived from an EMBL/GenBank/DDBJ whole genome shotgun (WGS) entry which is preliminary data.</text>
</comment>